<reference evidence="1" key="1">
    <citation type="submission" date="2016-10" db="EMBL/GenBank/DDBJ databases">
        <authorList>
            <person name="Varghese N."/>
            <person name="Submissions S."/>
        </authorList>
    </citation>
    <scope>NUCLEOTIDE SEQUENCE [LARGE SCALE GENOMIC DNA]</scope>
    <source>
        <strain evidence="1">YR281</strain>
    </source>
</reference>
<accession>A0A7Z7B3M8</accession>
<protein>
    <submittedName>
        <fullName evidence="1">Uncharacterized protein</fullName>
    </submittedName>
</protein>
<name>A0A7Z7B3M8_9BURK</name>
<comment type="caution">
    <text evidence="1">The sequence shown here is derived from an EMBL/GenBank/DDBJ whole genome shotgun (WGS) entry which is preliminary data.</text>
</comment>
<evidence type="ECO:0000313" key="2">
    <source>
        <dbReference type="Proteomes" id="UP000198900"/>
    </source>
</evidence>
<dbReference type="EMBL" id="FNDI01000002">
    <property type="protein sequence ID" value="SDH17550.1"/>
    <property type="molecule type" value="Genomic_DNA"/>
</dbReference>
<proteinExistence type="predicted"/>
<organism evidence="1 2">
    <name type="scientific">Paraburkholderia steynii</name>
    <dbReference type="NCBI Taxonomy" id="1245441"/>
    <lineage>
        <taxon>Bacteria</taxon>
        <taxon>Pseudomonadati</taxon>
        <taxon>Pseudomonadota</taxon>
        <taxon>Betaproteobacteria</taxon>
        <taxon>Burkholderiales</taxon>
        <taxon>Burkholderiaceae</taxon>
        <taxon>Paraburkholderia</taxon>
    </lineage>
</organism>
<evidence type="ECO:0000313" key="1">
    <source>
        <dbReference type="EMBL" id="SDH17550.1"/>
    </source>
</evidence>
<keyword evidence="2" id="KW-1185">Reference proteome</keyword>
<sequence length="74" mass="7757">MLSLQSVSGKENEVDLIEMAKKSGMQVLLDAQIGSQMYHSVCGPLSALQRFADEVGKALAAEAAAQTADSVSET</sequence>
<dbReference type="AlphaFoldDB" id="A0A7Z7B3M8"/>
<gene>
    <name evidence="1" type="ORF">SAMN04487926_102410</name>
</gene>
<dbReference type="Proteomes" id="UP000198900">
    <property type="component" value="Unassembled WGS sequence"/>
</dbReference>